<feature type="region of interest" description="Disordered" evidence="1">
    <location>
        <begin position="18"/>
        <end position="40"/>
    </location>
</feature>
<name>A0A316GBX3_9RHOB</name>
<dbReference type="Proteomes" id="UP000245390">
    <property type="component" value="Unassembled WGS sequence"/>
</dbReference>
<protein>
    <recommendedName>
        <fullName evidence="4">DUF5681 domain-containing protein</fullName>
    </recommendedName>
</protein>
<dbReference type="RefSeq" id="WP_206508406.1">
    <property type="nucleotide sequence ID" value="NZ_CP034588.1"/>
</dbReference>
<organism evidence="2 3">
    <name type="scientific">Silicimonas algicola</name>
    <dbReference type="NCBI Taxonomy" id="1826607"/>
    <lineage>
        <taxon>Bacteria</taxon>
        <taxon>Pseudomonadati</taxon>
        <taxon>Pseudomonadota</taxon>
        <taxon>Alphaproteobacteria</taxon>
        <taxon>Rhodobacterales</taxon>
        <taxon>Paracoccaceae</taxon>
    </lineage>
</organism>
<sequence length="157" mass="17084">MAKQTELIQPEWKKGFVPKPAPTKWEAGMASPNPLGRPKGVLDKRTKVTRALMDDAPAVARVVIDAAMEGDMTAAGLVLSRCAPVIKSQAERVQFELNRDAPLAEQARQIMQAVANGEVDPDTGRILIGCLSSVAGIEAVTELERRILELESREVKR</sequence>
<keyword evidence="3" id="KW-1185">Reference proteome</keyword>
<proteinExistence type="predicted"/>
<evidence type="ECO:0008006" key="4">
    <source>
        <dbReference type="Google" id="ProtNLM"/>
    </source>
</evidence>
<evidence type="ECO:0000313" key="2">
    <source>
        <dbReference type="EMBL" id="PWK58354.1"/>
    </source>
</evidence>
<gene>
    <name evidence="2" type="ORF">C8D95_101167</name>
</gene>
<evidence type="ECO:0000256" key="1">
    <source>
        <dbReference type="SAM" id="MobiDB-lite"/>
    </source>
</evidence>
<dbReference type="AlphaFoldDB" id="A0A316GBX3"/>
<comment type="caution">
    <text evidence="2">The sequence shown here is derived from an EMBL/GenBank/DDBJ whole genome shotgun (WGS) entry which is preliminary data.</text>
</comment>
<reference evidence="2 3" key="1">
    <citation type="submission" date="2018-05" db="EMBL/GenBank/DDBJ databases">
        <title>Genomic Encyclopedia of Type Strains, Phase IV (KMG-IV): sequencing the most valuable type-strain genomes for metagenomic binning, comparative biology and taxonomic classification.</title>
        <authorList>
            <person name="Goeker M."/>
        </authorList>
    </citation>
    <scope>NUCLEOTIDE SEQUENCE [LARGE SCALE GENOMIC DNA]</scope>
    <source>
        <strain evidence="2 3">DSM 103371</strain>
    </source>
</reference>
<evidence type="ECO:0000313" key="3">
    <source>
        <dbReference type="Proteomes" id="UP000245390"/>
    </source>
</evidence>
<dbReference type="EMBL" id="QGGV01000001">
    <property type="protein sequence ID" value="PWK58354.1"/>
    <property type="molecule type" value="Genomic_DNA"/>
</dbReference>
<accession>A0A316GBX3</accession>